<dbReference type="InterPro" id="IPR013815">
    <property type="entry name" value="ATP_grasp_subdomain_1"/>
</dbReference>
<dbReference type="Proteomes" id="UP000597507">
    <property type="component" value="Unassembled WGS sequence"/>
</dbReference>
<keyword evidence="10" id="KW-1185">Reference proteome</keyword>
<dbReference type="Pfam" id="PF00583">
    <property type="entry name" value="Acetyltransf_1"/>
    <property type="match status" value="1"/>
</dbReference>
<evidence type="ECO:0000256" key="3">
    <source>
        <dbReference type="ARBA" id="ARBA00022741"/>
    </source>
</evidence>
<dbReference type="SMART" id="SM00881">
    <property type="entry name" value="CoA_binding"/>
    <property type="match status" value="1"/>
</dbReference>
<dbReference type="PROSITE" id="PS51186">
    <property type="entry name" value="GNAT"/>
    <property type="match status" value="1"/>
</dbReference>
<evidence type="ECO:0000256" key="6">
    <source>
        <dbReference type="PROSITE-ProRule" id="PRU00409"/>
    </source>
</evidence>
<comment type="similarity">
    <text evidence="5">In the N-terminal section; belongs to the acetate CoA ligase alpha subunit family.</text>
</comment>
<dbReference type="PROSITE" id="PS50975">
    <property type="entry name" value="ATP_GRASP"/>
    <property type="match status" value="1"/>
</dbReference>
<dbReference type="InterPro" id="IPR036291">
    <property type="entry name" value="NAD(P)-bd_dom_sf"/>
</dbReference>
<dbReference type="Gene3D" id="3.40.50.720">
    <property type="entry name" value="NAD(P)-binding Rossmann-like Domain"/>
    <property type="match status" value="1"/>
</dbReference>
<dbReference type="InterPro" id="IPR016102">
    <property type="entry name" value="Succinyl-CoA_synth-like"/>
</dbReference>
<proteinExistence type="inferred from homology"/>
<dbReference type="InterPro" id="IPR032875">
    <property type="entry name" value="Succ_CoA_lig_flav_dom"/>
</dbReference>
<dbReference type="Pfam" id="PF13607">
    <property type="entry name" value="Succ_CoA_lig"/>
    <property type="match status" value="1"/>
</dbReference>
<feature type="domain" description="ATP-grasp" evidence="7">
    <location>
        <begin position="500"/>
        <end position="536"/>
    </location>
</feature>
<dbReference type="Gene3D" id="3.30.470.20">
    <property type="entry name" value="ATP-grasp fold, B domain"/>
    <property type="match status" value="1"/>
</dbReference>
<evidence type="ECO:0000259" key="7">
    <source>
        <dbReference type="PROSITE" id="PS50975"/>
    </source>
</evidence>
<evidence type="ECO:0000259" key="8">
    <source>
        <dbReference type="PROSITE" id="PS51186"/>
    </source>
</evidence>
<dbReference type="PANTHER" id="PTHR43334:SF1">
    <property type="entry name" value="3-HYDROXYPROPIONATE--COA LIGASE [ADP-FORMING]"/>
    <property type="match status" value="1"/>
</dbReference>
<dbReference type="Gene3D" id="3.40.630.30">
    <property type="match status" value="1"/>
</dbReference>
<evidence type="ECO:0000313" key="9">
    <source>
        <dbReference type="EMBL" id="GGG37029.1"/>
    </source>
</evidence>
<evidence type="ECO:0000256" key="1">
    <source>
        <dbReference type="ARBA" id="ARBA00022532"/>
    </source>
</evidence>
<dbReference type="GO" id="GO:0005524">
    <property type="term" value="F:ATP binding"/>
    <property type="evidence" value="ECO:0007669"/>
    <property type="project" value="UniProtKB-UniRule"/>
</dbReference>
<keyword evidence="1" id="KW-0816">Tricarboxylic acid cycle</keyword>
<dbReference type="RefSeq" id="WP_229678000.1">
    <property type="nucleotide sequence ID" value="NZ_BMKS01000007.1"/>
</dbReference>
<dbReference type="GO" id="GO:0016747">
    <property type="term" value="F:acyltransferase activity, transferring groups other than amino-acyl groups"/>
    <property type="evidence" value="ECO:0007669"/>
    <property type="project" value="InterPro"/>
</dbReference>
<reference evidence="9 10" key="1">
    <citation type="journal article" date="2014" name="Int. J. Syst. Evol. Microbiol.">
        <title>Complete genome sequence of Corynebacterium casei LMG S-19264T (=DSM 44701T), isolated from a smear-ripened cheese.</title>
        <authorList>
            <consortium name="US DOE Joint Genome Institute (JGI-PGF)"/>
            <person name="Walter F."/>
            <person name="Albersmeier A."/>
            <person name="Kalinowski J."/>
            <person name="Ruckert C."/>
        </authorList>
    </citation>
    <scope>NUCLEOTIDE SEQUENCE [LARGE SCALE GENOMIC DNA]</scope>
    <source>
        <strain evidence="9 10">CGMCC 1.16330</strain>
    </source>
</reference>
<dbReference type="Gene3D" id="3.30.1490.20">
    <property type="entry name" value="ATP-grasp fold, A domain"/>
    <property type="match status" value="1"/>
</dbReference>
<dbReference type="AlphaFoldDB" id="A0A8J2ZCI6"/>
<dbReference type="EMBL" id="BMKS01000007">
    <property type="protein sequence ID" value="GGG37029.1"/>
    <property type="molecule type" value="Genomic_DNA"/>
</dbReference>
<dbReference type="SUPFAM" id="SSF56059">
    <property type="entry name" value="Glutathione synthetase ATP-binding domain-like"/>
    <property type="match status" value="1"/>
</dbReference>
<dbReference type="InterPro" id="IPR051538">
    <property type="entry name" value="Acyl-CoA_Synth/Transferase"/>
</dbReference>
<dbReference type="InterPro" id="IPR016181">
    <property type="entry name" value="Acyl_CoA_acyltransferase"/>
</dbReference>
<dbReference type="FunFam" id="3.30.1490.20:FF:000020">
    <property type="entry name" value="Protein lysine acetyltransferase"/>
    <property type="match status" value="1"/>
</dbReference>
<dbReference type="PANTHER" id="PTHR43334">
    <property type="entry name" value="ACETATE--COA LIGASE [ADP-FORMING]"/>
    <property type="match status" value="1"/>
</dbReference>
<sequence>MLRRVMPLPLLAAPPRPAAAGFRDTALFRPGSVALIADAALPETAVVAANLAAGGFRGRLLAAGIPTPAGFEPAAPSVEALPVAPDLAVLCLPPDRLEAAMRALAARGCFAAIVPVAAPDLAGTCARTGVRALGQGSFGLCVPAIGLNASLSHVAPRPGRLALVAQSAALTRAVLDWAAAESVGFSHVVGIGGNASLGFAVALDWLAREGETGAVLLDLRRIRNRRAFISAARAVSRTRPVVAIRAGGRLADATGVADAVMEAALRRAGVLRVGGLEELLSAAETLARLRGAPRAGEGDRIAIVANGTGLGRLAADAVLAGGARLADPPEAARAALAALLPPGWSGGNPLSLGPQAGTRLGEAAAMLAALPEVDSVVALHAPVPGEDADTVREALVAASRARGAGALRPPAPILVGWPGGASAGAQRAALAAAGIAVFETPEAAVRGALQLAQDRRNRAAAAELPPREVLEFAPDRAAVRRTLDGARAAGRLALTEEEALGVLAAYGVPVVPGRAVAGAEDAGVAAAMLGFPVVLKILSPDIARKTEHGGVALGLSSVAEVVREALAMRERVRAARPEARFAGFLVQRQAARAHELRLRLGEDAMFGPWIGFGAGGTAADLLADEAFDLPPLNLALAHALIARARRTARLLAGHRDHPAADRGAVAAALVRLSQIAVDFPEIATLGVNPLLADAQGVLAVDASLTLRPAGAPGAVLAIAPYPAELARPWRAPDGTVLTVRPIRPEDAAAHAEAFRRLTPEDVRRRFFSALRELPPAQIARLTQIDYDREMAFIAVERREDGSERTVGVARLVREIGSPAGEAEFAVIVDPAWRGRGLARHLMERLIAWAREQGVTAVVGQVLAENTPMLGFVRALGFAVRRLPGEEDVVEARLDLR</sequence>
<dbReference type="InterPro" id="IPR011761">
    <property type="entry name" value="ATP-grasp"/>
</dbReference>
<keyword evidence="3 6" id="KW-0547">Nucleotide-binding</keyword>
<dbReference type="SUPFAM" id="SSF55729">
    <property type="entry name" value="Acyl-CoA N-acyltransferases (Nat)"/>
    <property type="match status" value="1"/>
</dbReference>
<dbReference type="GO" id="GO:0016874">
    <property type="term" value="F:ligase activity"/>
    <property type="evidence" value="ECO:0007669"/>
    <property type="project" value="UniProtKB-KW"/>
</dbReference>
<evidence type="ECO:0000256" key="5">
    <source>
        <dbReference type="ARBA" id="ARBA00060888"/>
    </source>
</evidence>
<comment type="caution">
    <text evidence="9">The sequence shown here is derived from an EMBL/GenBank/DDBJ whole genome shotgun (WGS) entry which is preliminary data.</text>
</comment>
<evidence type="ECO:0000313" key="10">
    <source>
        <dbReference type="Proteomes" id="UP000597507"/>
    </source>
</evidence>
<keyword evidence="2" id="KW-0436">Ligase</keyword>
<dbReference type="GO" id="GO:0006099">
    <property type="term" value="P:tricarboxylic acid cycle"/>
    <property type="evidence" value="ECO:0007669"/>
    <property type="project" value="UniProtKB-KW"/>
</dbReference>
<dbReference type="CDD" id="cd04301">
    <property type="entry name" value="NAT_SF"/>
    <property type="match status" value="1"/>
</dbReference>
<keyword evidence="4 6" id="KW-0067">ATP-binding</keyword>
<dbReference type="Gene3D" id="3.40.50.261">
    <property type="entry name" value="Succinyl-CoA synthetase domains"/>
    <property type="match status" value="2"/>
</dbReference>
<dbReference type="GO" id="GO:0046872">
    <property type="term" value="F:metal ion binding"/>
    <property type="evidence" value="ECO:0007669"/>
    <property type="project" value="InterPro"/>
</dbReference>
<dbReference type="Pfam" id="PF13549">
    <property type="entry name" value="ATP-grasp_5"/>
    <property type="match status" value="1"/>
</dbReference>
<gene>
    <name evidence="9" type="ORF">GCM10010964_26070</name>
</gene>
<dbReference type="SUPFAM" id="SSF51735">
    <property type="entry name" value="NAD(P)-binding Rossmann-fold domains"/>
    <property type="match status" value="1"/>
</dbReference>
<dbReference type="InterPro" id="IPR003781">
    <property type="entry name" value="CoA-bd"/>
</dbReference>
<accession>A0A8J2ZCI6</accession>
<name>A0A8J2ZCI6_9PROT</name>
<evidence type="ECO:0000256" key="4">
    <source>
        <dbReference type="ARBA" id="ARBA00022840"/>
    </source>
</evidence>
<dbReference type="InterPro" id="IPR000182">
    <property type="entry name" value="GNAT_dom"/>
</dbReference>
<dbReference type="SUPFAM" id="SSF52210">
    <property type="entry name" value="Succinyl-CoA synthetase domains"/>
    <property type="match status" value="2"/>
</dbReference>
<evidence type="ECO:0000256" key="2">
    <source>
        <dbReference type="ARBA" id="ARBA00022598"/>
    </source>
</evidence>
<feature type="domain" description="N-acetyltransferase" evidence="8">
    <location>
        <begin position="737"/>
        <end position="896"/>
    </location>
</feature>
<organism evidence="9 10">
    <name type="scientific">Caldovatus sediminis</name>
    <dbReference type="NCBI Taxonomy" id="2041189"/>
    <lineage>
        <taxon>Bacteria</taxon>
        <taxon>Pseudomonadati</taxon>
        <taxon>Pseudomonadota</taxon>
        <taxon>Alphaproteobacteria</taxon>
        <taxon>Acetobacterales</taxon>
        <taxon>Roseomonadaceae</taxon>
        <taxon>Caldovatus</taxon>
    </lineage>
</organism>
<protein>
    <submittedName>
        <fullName evidence="9">GCN5 family N-acetyltransferase</fullName>
    </submittedName>
</protein>